<name>A0A3N0V8Z5_9GAMM</name>
<feature type="transmembrane region" description="Helical" evidence="7">
    <location>
        <begin position="104"/>
        <end position="123"/>
    </location>
</feature>
<feature type="transmembrane region" description="Helical" evidence="7">
    <location>
        <begin position="226"/>
        <end position="248"/>
    </location>
</feature>
<evidence type="ECO:0000256" key="3">
    <source>
        <dbReference type="ARBA" id="ARBA00022475"/>
    </source>
</evidence>
<dbReference type="InterPro" id="IPR000515">
    <property type="entry name" value="MetI-like"/>
</dbReference>
<dbReference type="RefSeq" id="WP_123212400.1">
    <property type="nucleotide sequence ID" value="NZ_RJVO01000006.1"/>
</dbReference>
<dbReference type="InParanoid" id="A0A3N0V8Z5"/>
<evidence type="ECO:0000313" key="9">
    <source>
        <dbReference type="EMBL" id="ROH88778.1"/>
    </source>
</evidence>
<dbReference type="SUPFAM" id="SSF161098">
    <property type="entry name" value="MetI-like"/>
    <property type="match status" value="1"/>
</dbReference>
<keyword evidence="3" id="KW-1003">Cell membrane</keyword>
<accession>A0A3N0V8Z5</accession>
<feature type="transmembrane region" description="Helical" evidence="7">
    <location>
        <begin position="195"/>
        <end position="214"/>
    </location>
</feature>
<keyword evidence="10" id="KW-1185">Reference proteome</keyword>
<evidence type="ECO:0000256" key="7">
    <source>
        <dbReference type="RuleBase" id="RU363032"/>
    </source>
</evidence>
<evidence type="ECO:0000256" key="2">
    <source>
        <dbReference type="ARBA" id="ARBA00022448"/>
    </source>
</evidence>
<dbReference type="GO" id="GO:0055085">
    <property type="term" value="P:transmembrane transport"/>
    <property type="evidence" value="ECO:0007669"/>
    <property type="project" value="InterPro"/>
</dbReference>
<dbReference type="EMBL" id="RJVO01000006">
    <property type="protein sequence ID" value="ROH88778.1"/>
    <property type="molecule type" value="Genomic_DNA"/>
</dbReference>
<protein>
    <submittedName>
        <fullName evidence="9">Sugar ABC transporter permease</fullName>
    </submittedName>
</protein>
<comment type="subcellular location">
    <subcellularLocation>
        <location evidence="1 7">Cell membrane</location>
        <topology evidence="1 7">Multi-pass membrane protein</topology>
    </subcellularLocation>
</comment>
<dbReference type="PANTHER" id="PTHR30193:SF37">
    <property type="entry name" value="INNER MEMBRANE ABC TRANSPORTER PERMEASE PROTEIN YCJO"/>
    <property type="match status" value="1"/>
</dbReference>
<evidence type="ECO:0000256" key="6">
    <source>
        <dbReference type="ARBA" id="ARBA00023136"/>
    </source>
</evidence>
<keyword evidence="6 7" id="KW-0472">Membrane</keyword>
<dbReference type="PANTHER" id="PTHR30193">
    <property type="entry name" value="ABC TRANSPORTER PERMEASE PROTEIN"/>
    <property type="match status" value="1"/>
</dbReference>
<evidence type="ECO:0000256" key="5">
    <source>
        <dbReference type="ARBA" id="ARBA00022989"/>
    </source>
</evidence>
<evidence type="ECO:0000256" key="1">
    <source>
        <dbReference type="ARBA" id="ARBA00004651"/>
    </source>
</evidence>
<dbReference type="GO" id="GO:0005886">
    <property type="term" value="C:plasma membrane"/>
    <property type="evidence" value="ECO:0007669"/>
    <property type="project" value="UniProtKB-SubCell"/>
</dbReference>
<dbReference type="Gene3D" id="1.10.3720.10">
    <property type="entry name" value="MetI-like"/>
    <property type="match status" value="1"/>
</dbReference>
<evidence type="ECO:0000256" key="4">
    <source>
        <dbReference type="ARBA" id="ARBA00022692"/>
    </source>
</evidence>
<comment type="similarity">
    <text evidence="7">Belongs to the binding-protein-dependent transport system permease family.</text>
</comment>
<dbReference type="AlphaFoldDB" id="A0A3N0V8Z5"/>
<keyword evidence="5 7" id="KW-1133">Transmembrane helix</keyword>
<evidence type="ECO:0000259" key="8">
    <source>
        <dbReference type="PROSITE" id="PS50928"/>
    </source>
</evidence>
<dbReference type="Pfam" id="PF00528">
    <property type="entry name" value="BPD_transp_1"/>
    <property type="match status" value="1"/>
</dbReference>
<feature type="domain" description="ABC transmembrane type-1" evidence="8">
    <location>
        <begin position="67"/>
        <end position="279"/>
    </location>
</feature>
<organism evidence="9 10">
    <name type="scientific">Stagnimonas aquatica</name>
    <dbReference type="NCBI Taxonomy" id="2689987"/>
    <lineage>
        <taxon>Bacteria</taxon>
        <taxon>Pseudomonadati</taxon>
        <taxon>Pseudomonadota</taxon>
        <taxon>Gammaproteobacteria</taxon>
        <taxon>Nevskiales</taxon>
        <taxon>Nevskiaceae</taxon>
        <taxon>Stagnimonas</taxon>
    </lineage>
</organism>
<feature type="transmembrane region" description="Helical" evidence="7">
    <location>
        <begin position="260"/>
        <end position="283"/>
    </location>
</feature>
<feature type="transmembrane region" description="Helical" evidence="7">
    <location>
        <begin position="156"/>
        <end position="175"/>
    </location>
</feature>
<feature type="transmembrane region" description="Helical" evidence="7">
    <location>
        <begin position="129"/>
        <end position="147"/>
    </location>
</feature>
<comment type="caution">
    <text evidence="9">The sequence shown here is derived from an EMBL/GenBank/DDBJ whole genome shotgun (WGS) entry which is preliminary data.</text>
</comment>
<dbReference type="FunCoup" id="A0A3N0V8Z5">
    <property type="interactions" value="207"/>
</dbReference>
<keyword evidence="2 7" id="KW-0813">Transport</keyword>
<keyword evidence="4 7" id="KW-0812">Transmembrane</keyword>
<sequence>MNRLRAFLHHWHWTLPGLLLLALLLGLPALMALPLAFSDFDGLHPPRAVGLGNLAKAWNDPLFWTALGNSLTVAAWSVPLRLLLALGLALLLHRPRRGVGLLRAAALAPSLTPDIAWALLWLWILNPLYGPFAWLLGAFGIAPDIWLTDAVAARRVLALIGLWLLGELVVVLIAARKEIPAELYDLSAVEGASAFTVFRRLTLPMLLPVLLLLACRDAALSFQTSFTPALIITKGGPQFGTLLLPLYVYQNGFEYLRFGYAAALALAMFAVTLLMIAVQLFWLRRWTRLGG</sequence>
<gene>
    <name evidence="9" type="ORF">ED208_13270</name>
</gene>
<dbReference type="Proteomes" id="UP000282106">
    <property type="component" value="Unassembled WGS sequence"/>
</dbReference>
<dbReference type="PROSITE" id="PS50928">
    <property type="entry name" value="ABC_TM1"/>
    <property type="match status" value="1"/>
</dbReference>
<proteinExistence type="inferred from homology"/>
<reference evidence="9 10" key="1">
    <citation type="submission" date="2018-10" db="EMBL/GenBank/DDBJ databases">
        <authorList>
            <person name="Chen W.-M."/>
        </authorList>
    </citation>
    <scope>NUCLEOTIDE SEQUENCE [LARGE SCALE GENOMIC DNA]</scope>
    <source>
        <strain evidence="9 10">THS-13</strain>
    </source>
</reference>
<feature type="transmembrane region" description="Helical" evidence="7">
    <location>
        <begin position="62"/>
        <end position="92"/>
    </location>
</feature>
<dbReference type="InterPro" id="IPR035906">
    <property type="entry name" value="MetI-like_sf"/>
</dbReference>
<evidence type="ECO:0000313" key="10">
    <source>
        <dbReference type="Proteomes" id="UP000282106"/>
    </source>
</evidence>
<dbReference type="InterPro" id="IPR051393">
    <property type="entry name" value="ABC_transporter_permease"/>
</dbReference>